<evidence type="ECO:0000256" key="1">
    <source>
        <dbReference type="SAM" id="Phobius"/>
    </source>
</evidence>
<name>A0A3M8ABH7_9MICO</name>
<keyword evidence="1" id="KW-0812">Transmembrane</keyword>
<dbReference type="AlphaFoldDB" id="A0A3M8ABH7"/>
<comment type="caution">
    <text evidence="2">The sequence shown here is derived from an EMBL/GenBank/DDBJ whole genome shotgun (WGS) entry which is preliminary data.</text>
</comment>
<keyword evidence="1" id="KW-0472">Membrane</keyword>
<keyword evidence="1" id="KW-1133">Transmembrane helix</keyword>
<accession>A0A3M8ABH7</accession>
<organism evidence="2 3">
    <name type="scientific">Agromyces tardus</name>
    <dbReference type="NCBI Taxonomy" id="2583849"/>
    <lineage>
        <taxon>Bacteria</taxon>
        <taxon>Bacillati</taxon>
        <taxon>Actinomycetota</taxon>
        <taxon>Actinomycetes</taxon>
        <taxon>Micrococcales</taxon>
        <taxon>Microbacteriaceae</taxon>
        <taxon>Agromyces</taxon>
    </lineage>
</organism>
<keyword evidence="3" id="KW-1185">Reference proteome</keyword>
<feature type="transmembrane region" description="Helical" evidence="1">
    <location>
        <begin position="46"/>
        <end position="67"/>
    </location>
</feature>
<reference evidence="2 3" key="1">
    <citation type="submission" date="2018-10" db="EMBL/GenBank/DDBJ databases">
        <title>Isolation, diversity and antibacterial activity of antinobacteria from the wheat rhizosphere soil.</title>
        <authorList>
            <person name="Sun T."/>
        </authorList>
    </citation>
    <scope>NUCLEOTIDE SEQUENCE [LARGE SCALE GENOMIC DNA]</scope>
    <source>
        <strain evidence="2 3">SJ-23</strain>
    </source>
</reference>
<feature type="transmembrane region" description="Helical" evidence="1">
    <location>
        <begin position="79"/>
        <end position="102"/>
    </location>
</feature>
<sequence>MAEQGTTFGRWAVVGVWAIAIVGSAIVVSLAYSGTDEWFGDQGPSGAFAALGVVLAASVLAALALQLASRRPPGFVGRASASVCGALLVVAVASLALLPVVLG</sequence>
<protein>
    <submittedName>
        <fullName evidence="2">Uncharacterized protein</fullName>
    </submittedName>
</protein>
<dbReference type="RefSeq" id="WP_122937084.1">
    <property type="nucleotide sequence ID" value="NZ_JBHSNT010000046.1"/>
</dbReference>
<proteinExistence type="predicted"/>
<dbReference type="EMBL" id="RHHB01000019">
    <property type="protein sequence ID" value="RNB48576.1"/>
    <property type="molecule type" value="Genomic_DNA"/>
</dbReference>
<evidence type="ECO:0000313" key="3">
    <source>
        <dbReference type="Proteomes" id="UP000275048"/>
    </source>
</evidence>
<feature type="transmembrane region" description="Helical" evidence="1">
    <location>
        <begin position="12"/>
        <end position="34"/>
    </location>
</feature>
<dbReference type="Proteomes" id="UP000275048">
    <property type="component" value="Unassembled WGS sequence"/>
</dbReference>
<gene>
    <name evidence="2" type="ORF">EDM22_10940</name>
</gene>
<evidence type="ECO:0000313" key="2">
    <source>
        <dbReference type="EMBL" id="RNB48576.1"/>
    </source>
</evidence>